<dbReference type="Pfam" id="PF22633">
    <property type="entry name" value="F5_F8_type_C_2"/>
    <property type="match status" value="1"/>
</dbReference>
<evidence type="ECO:0000256" key="1">
    <source>
        <dbReference type="ARBA" id="ARBA00002219"/>
    </source>
</evidence>
<dbReference type="EMBL" id="JABWGN010000009">
    <property type="protein sequence ID" value="NUW34639.1"/>
    <property type="molecule type" value="Genomic_DNA"/>
</dbReference>
<keyword evidence="4" id="KW-0479">Metal-binding</keyword>
<protein>
    <submittedName>
        <fullName evidence="9">Discoidin domain-containing protein</fullName>
    </submittedName>
</protein>
<dbReference type="SMART" id="SM00607">
    <property type="entry name" value="FTP"/>
    <property type="match status" value="1"/>
</dbReference>
<dbReference type="PANTHER" id="PTHR45713:SF6">
    <property type="entry name" value="F5_8 TYPE C DOMAIN-CONTAINING PROTEIN"/>
    <property type="match status" value="1"/>
</dbReference>
<keyword evidence="6" id="KW-0106">Calcium</keyword>
<dbReference type="GO" id="GO:0042806">
    <property type="term" value="F:fucose binding"/>
    <property type="evidence" value="ECO:0007669"/>
    <property type="project" value="UniProtKB-ARBA"/>
</dbReference>
<comment type="function">
    <text evidence="1">Acts as a defensive agent. Recognizes blood group fucosylated oligosaccharides including A, B, H and Lewis B-type antigens. Does not recognize Lewis A antigen and has low affinity for monovalent haptens.</text>
</comment>
<dbReference type="InterPro" id="IPR006585">
    <property type="entry name" value="FTP1"/>
</dbReference>
<evidence type="ECO:0000256" key="5">
    <source>
        <dbReference type="ARBA" id="ARBA00022734"/>
    </source>
</evidence>
<evidence type="ECO:0000256" key="2">
    <source>
        <dbReference type="ARBA" id="ARBA00010147"/>
    </source>
</evidence>
<evidence type="ECO:0000256" key="7">
    <source>
        <dbReference type="ARBA" id="ARBA00023157"/>
    </source>
</evidence>
<dbReference type="GO" id="GO:0046872">
    <property type="term" value="F:metal ion binding"/>
    <property type="evidence" value="ECO:0007669"/>
    <property type="project" value="UniProtKB-KW"/>
</dbReference>
<comment type="similarity">
    <text evidence="2">Belongs to the fucolectin family.</text>
</comment>
<keyword evidence="10" id="KW-1185">Reference proteome</keyword>
<evidence type="ECO:0000256" key="6">
    <source>
        <dbReference type="ARBA" id="ARBA00022837"/>
    </source>
</evidence>
<comment type="subunit">
    <text evidence="3">Homotrimer.</text>
</comment>
<dbReference type="InterPro" id="IPR008979">
    <property type="entry name" value="Galactose-bd-like_sf"/>
</dbReference>
<evidence type="ECO:0000313" key="10">
    <source>
        <dbReference type="Proteomes" id="UP000586042"/>
    </source>
</evidence>
<dbReference type="AlphaFoldDB" id="A0A7Y6M5T5"/>
<feature type="domain" description="Fucolectin tachylectin-4 pentraxin-1" evidence="8">
    <location>
        <begin position="20"/>
        <end position="167"/>
    </location>
</feature>
<evidence type="ECO:0000313" key="9">
    <source>
        <dbReference type="EMBL" id="NUW34639.1"/>
    </source>
</evidence>
<organism evidence="9 10">
    <name type="scientific">Nonomuraea montanisoli</name>
    <dbReference type="NCBI Taxonomy" id="2741721"/>
    <lineage>
        <taxon>Bacteria</taxon>
        <taxon>Bacillati</taxon>
        <taxon>Actinomycetota</taxon>
        <taxon>Actinomycetes</taxon>
        <taxon>Streptosporangiales</taxon>
        <taxon>Streptosporangiaceae</taxon>
        <taxon>Nonomuraea</taxon>
    </lineage>
</organism>
<reference evidence="9 10" key="1">
    <citation type="submission" date="2020-06" db="EMBL/GenBank/DDBJ databases">
        <title>Nonomuraea sp. SMC257, a novel actinomycete isolated from soil.</title>
        <authorList>
            <person name="Chanama M."/>
        </authorList>
    </citation>
    <scope>NUCLEOTIDE SEQUENCE [LARGE SCALE GENOMIC DNA]</scope>
    <source>
        <strain evidence="9 10">SMC257</strain>
    </source>
</reference>
<evidence type="ECO:0000256" key="3">
    <source>
        <dbReference type="ARBA" id="ARBA00011233"/>
    </source>
</evidence>
<sequence length="167" mass="17766">MTFSATAGHAYKATGKLATSDNLALGTPATQSGTAHGGSASRAVDGNLDGDFFHGSVTHTADQPLGANPWWQTDLGSAHQVSTIRLWNRTDCCADRLKKFYVFASDSPFTSNDPEVTKNQAGVWSTYREAEAGTSLSLPVGRSARYVRVQLVGSDRPLSLAEVQVFG</sequence>
<dbReference type="Gene3D" id="2.60.120.260">
    <property type="entry name" value="Galactose-binding domain-like"/>
    <property type="match status" value="1"/>
</dbReference>
<accession>A0A7Y6M5T5</accession>
<dbReference type="Proteomes" id="UP000586042">
    <property type="component" value="Unassembled WGS sequence"/>
</dbReference>
<keyword evidence="7" id="KW-1015">Disulfide bond</keyword>
<dbReference type="SUPFAM" id="SSF49785">
    <property type="entry name" value="Galactose-binding domain-like"/>
    <property type="match status" value="1"/>
</dbReference>
<dbReference type="PANTHER" id="PTHR45713">
    <property type="entry name" value="FTP DOMAIN-CONTAINING PROTEIN"/>
    <property type="match status" value="1"/>
</dbReference>
<proteinExistence type="inferred from homology"/>
<comment type="caution">
    <text evidence="9">The sequence shown here is derived from an EMBL/GenBank/DDBJ whole genome shotgun (WGS) entry which is preliminary data.</text>
</comment>
<keyword evidence="5" id="KW-0430">Lectin</keyword>
<name>A0A7Y6M5T5_9ACTN</name>
<evidence type="ECO:0000259" key="8">
    <source>
        <dbReference type="SMART" id="SM00607"/>
    </source>
</evidence>
<evidence type="ECO:0000256" key="4">
    <source>
        <dbReference type="ARBA" id="ARBA00022723"/>
    </source>
</evidence>
<gene>
    <name evidence="9" type="ORF">HTZ77_24855</name>
</gene>
<dbReference type="InterPro" id="IPR051941">
    <property type="entry name" value="BG_Antigen-Binding_Lectin"/>
</dbReference>
<dbReference type="GO" id="GO:0010185">
    <property type="term" value="P:regulation of cellular defense response"/>
    <property type="evidence" value="ECO:0007669"/>
    <property type="project" value="UniProtKB-ARBA"/>
</dbReference>